<keyword evidence="2" id="KW-0472">Membrane</keyword>
<name>A0A4R0H032_9ACTN</name>
<proteinExistence type="predicted"/>
<evidence type="ECO:0000313" key="4">
    <source>
        <dbReference type="Proteomes" id="UP000292346"/>
    </source>
</evidence>
<dbReference type="OrthoDB" id="3826928at2"/>
<feature type="transmembrane region" description="Helical" evidence="2">
    <location>
        <begin position="42"/>
        <end position="61"/>
    </location>
</feature>
<keyword evidence="2" id="KW-1133">Transmembrane helix</keyword>
<feature type="compositionally biased region" description="Basic residues" evidence="1">
    <location>
        <begin position="112"/>
        <end position="125"/>
    </location>
</feature>
<organism evidence="3 4">
    <name type="scientific">Kribbella soli</name>
    <dbReference type="NCBI Taxonomy" id="1124743"/>
    <lineage>
        <taxon>Bacteria</taxon>
        <taxon>Bacillati</taxon>
        <taxon>Actinomycetota</taxon>
        <taxon>Actinomycetes</taxon>
        <taxon>Propionibacteriales</taxon>
        <taxon>Kribbellaceae</taxon>
        <taxon>Kribbella</taxon>
    </lineage>
</organism>
<sequence>MSSPEDDLHGRQLLLLLAFFGTVGGGLYFIGWLTRPSTLYDAPLLCFAIAGGACYPARWLAERFAWWKRLEEPTRWTQARRERARERDRADAREAAARRRAAEAAGIELTGARHRRRRRRGDRTT</sequence>
<evidence type="ECO:0000313" key="3">
    <source>
        <dbReference type="EMBL" id="TCC01830.1"/>
    </source>
</evidence>
<evidence type="ECO:0000256" key="2">
    <source>
        <dbReference type="SAM" id="Phobius"/>
    </source>
</evidence>
<comment type="caution">
    <text evidence="3">The sequence shown here is derived from an EMBL/GenBank/DDBJ whole genome shotgun (WGS) entry which is preliminary data.</text>
</comment>
<feature type="transmembrane region" description="Helical" evidence="2">
    <location>
        <begin position="12"/>
        <end position="30"/>
    </location>
</feature>
<evidence type="ECO:0000256" key="1">
    <source>
        <dbReference type="SAM" id="MobiDB-lite"/>
    </source>
</evidence>
<dbReference type="EMBL" id="SJJZ01000006">
    <property type="protein sequence ID" value="TCC01830.1"/>
    <property type="molecule type" value="Genomic_DNA"/>
</dbReference>
<dbReference type="RefSeq" id="WP_131347930.1">
    <property type="nucleotide sequence ID" value="NZ_SJJZ01000006.1"/>
</dbReference>
<keyword evidence="4" id="KW-1185">Reference proteome</keyword>
<protein>
    <submittedName>
        <fullName evidence="3">Uncharacterized protein</fullName>
    </submittedName>
</protein>
<reference evidence="3 4" key="1">
    <citation type="submission" date="2019-02" db="EMBL/GenBank/DDBJ databases">
        <title>Kribbella capetownensis sp. nov. and Kribbella speibonae sp. nov., isolated from soil.</title>
        <authorList>
            <person name="Curtis S.M."/>
            <person name="Norton I."/>
            <person name="Everest G.J."/>
            <person name="Meyers P.R."/>
        </authorList>
    </citation>
    <scope>NUCLEOTIDE SEQUENCE [LARGE SCALE GENOMIC DNA]</scope>
    <source>
        <strain evidence="3 4">KCTC 29219</strain>
    </source>
</reference>
<keyword evidence="2" id="KW-0812">Transmembrane</keyword>
<dbReference type="Proteomes" id="UP000292346">
    <property type="component" value="Unassembled WGS sequence"/>
</dbReference>
<accession>A0A4R0H032</accession>
<gene>
    <name evidence="3" type="ORF">E0H45_40875</name>
</gene>
<feature type="compositionally biased region" description="Basic and acidic residues" evidence="1">
    <location>
        <begin position="78"/>
        <end position="102"/>
    </location>
</feature>
<feature type="region of interest" description="Disordered" evidence="1">
    <location>
        <begin position="78"/>
        <end position="125"/>
    </location>
</feature>
<dbReference type="AlphaFoldDB" id="A0A4R0H032"/>